<evidence type="ECO:0000313" key="2">
    <source>
        <dbReference type="EMBL" id="BAO23760.1"/>
    </source>
</evidence>
<keyword evidence="1" id="KW-0812">Transmembrane</keyword>
<dbReference type="GeneID" id="17963995"/>
<gene>
    <name evidence="2" type="primary">ORF62</name>
</gene>
<reference evidence="2" key="1">
    <citation type="journal article" date="2014" name="J. Plant Res.">
        <title>Analysis of the complete plastid genome of the unicellular red alga Porphyridium purpureum.</title>
        <authorList>
            <person name="Tajima N."/>
            <person name="Sato S."/>
            <person name="Maruyama F."/>
            <person name="Kurokawa K."/>
            <person name="Ohta H."/>
            <person name="Tabata S."/>
            <person name="Sekine K."/>
            <person name="Moriyama T."/>
            <person name="Sato N."/>
        </authorList>
    </citation>
    <scope>NUCLEOTIDE SEQUENCE</scope>
</reference>
<accession>W0RZD8</accession>
<keyword evidence="1" id="KW-1133">Transmembrane helix</keyword>
<dbReference type="EMBL" id="AP012987">
    <property type="protein sequence ID" value="BAO23760.1"/>
    <property type="molecule type" value="Genomic_DNA"/>
</dbReference>
<name>W0RZD8_PORPP</name>
<geneLocation type="chloroplast" evidence="2"/>
<dbReference type="AlphaFoldDB" id="W0RZD8"/>
<proteinExistence type="predicted"/>
<evidence type="ECO:0000256" key="1">
    <source>
        <dbReference type="SAM" id="Phobius"/>
    </source>
</evidence>
<keyword evidence="2" id="KW-0934">Plastid</keyword>
<protein>
    <submittedName>
        <fullName evidence="2">Uncharacterized protein</fullName>
    </submittedName>
</protein>
<keyword evidence="1" id="KW-0472">Membrane</keyword>
<sequence>MRQNKIVLIKQSYFFYIYFLYIYKFISVRYYFLQSLKSYKNSSMLECKVLSYYCITVYFSSY</sequence>
<feature type="transmembrane region" description="Helical" evidence="1">
    <location>
        <begin position="12"/>
        <end position="32"/>
    </location>
</feature>
<dbReference type="RefSeq" id="YP_008965784.1">
    <property type="nucleotide sequence ID" value="NC_023133.1"/>
</dbReference>
<organism evidence="2">
    <name type="scientific">Porphyridium purpureum</name>
    <name type="common">Red alga</name>
    <name type="synonym">Porphyridium cruentum</name>
    <dbReference type="NCBI Taxonomy" id="35688"/>
    <lineage>
        <taxon>Eukaryota</taxon>
        <taxon>Rhodophyta</taxon>
        <taxon>Bangiophyceae</taxon>
        <taxon>Porphyridiales</taxon>
        <taxon>Porphyridiaceae</taxon>
        <taxon>Porphyridium</taxon>
    </lineage>
</organism>
<keyword evidence="2" id="KW-0150">Chloroplast</keyword>